<name>A0A1A9ZW94_GLOPL</name>
<reference evidence="1" key="2">
    <citation type="submission" date="2020-05" db="UniProtKB">
        <authorList>
            <consortium name="EnsemblMetazoa"/>
        </authorList>
    </citation>
    <scope>IDENTIFICATION</scope>
    <source>
        <strain evidence="1">IAEA</strain>
    </source>
</reference>
<protein>
    <submittedName>
        <fullName evidence="1">Uncharacterized protein</fullName>
    </submittedName>
</protein>
<dbReference type="VEuPathDB" id="VectorBase:GPAI027025"/>
<accession>A0A1A9ZW94</accession>
<sequence>MRINLCSHSRVNAGKFWTGSGNDGVAGANDGDGDVVCVANAESHFSVEIFQNITALLLKMAYAFYRACVQNRGGDGRMSSDKNELAEIFICTSIIIEYSQHRHYQQSHFLMRQNGVTQQPMGMYINHRAEILLKVMSKVYPVIFGKKDTLEKFGTGSIMEKTLVSSSLGRCCA</sequence>
<dbReference type="AlphaFoldDB" id="A0A1A9ZW94"/>
<dbReference type="EnsemblMetazoa" id="GPAI027025-RA">
    <property type="protein sequence ID" value="GPAI027025-PA"/>
    <property type="gene ID" value="GPAI027025"/>
</dbReference>
<organism evidence="1 2">
    <name type="scientific">Glossina pallidipes</name>
    <name type="common">Tsetse fly</name>
    <dbReference type="NCBI Taxonomy" id="7398"/>
    <lineage>
        <taxon>Eukaryota</taxon>
        <taxon>Metazoa</taxon>
        <taxon>Ecdysozoa</taxon>
        <taxon>Arthropoda</taxon>
        <taxon>Hexapoda</taxon>
        <taxon>Insecta</taxon>
        <taxon>Pterygota</taxon>
        <taxon>Neoptera</taxon>
        <taxon>Endopterygota</taxon>
        <taxon>Diptera</taxon>
        <taxon>Brachycera</taxon>
        <taxon>Muscomorpha</taxon>
        <taxon>Hippoboscoidea</taxon>
        <taxon>Glossinidae</taxon>
        <taxon>Glossina</taxon>
    </lineage>
</organism>
<reference evidence="2" key="1">
    <citation type="submission" date="2014-03" db="EMBL/GenBank/DDBJ databases">
        <authorList>
            <person name="Aksoy S."/>
            <person name="Warren W."/>
            <person name="Wilson R.K."/>
        </authorList>
    </citation>
    <scope>NUCLEOTIDE SEQUENCE [LARGE SCALE GENOMIC DNA]</scope>
    <source>
        <strain evidence="2">IAEA</strain>
    </source>
</reference>
<keyword evidence="2" id="KW-1185">Reference proteome</keyword>
<evidence type="ECO:0000313" key="1">
    <source>
        <dbReference type="EnsemblMetazoa" id="GPAI027025-PA"/>
    </source>
</evidence>
<proteinExistence type="predicted"/>
<dbReference type="Proteomes" id="UP000092445">
    <property type="component" value="Unassembled WGS sequence"/>
</dbReference>
<evidence type="ECO:0000313" key="2">
    <source>
        <dbReference type="Proteomes" id="UP000092445"/>
    </source>
</evidence>